<feature type="domain" description="KilA-N" evidence="1">
    <location>
        <begin position="5"/>
        <end position="129"/>
    </location>
</feature>
<sequence length="233" mass="27292">MKTNQIMIRPMGEFTVSQRTKDGYFDGGDLLRQWNSVKGNEQRKMDEFLLAKRTGDFIEALIAEERENGLGENSPKIDNQVVKKSKVKEKGKAGRPKEEVWMHPFLFTKFAMWINPRFEVKVIRFVYDEMIQYRNLAGDAYPAMCRAVCSILPGDIFQKKIKDLAKSLNIIVYGKHESEMRNKIGDEDKIRELYELELQIAQWIDLGFIKDYNSLKSTLTKLYYRKYPNVLPM</sequence>
<accession>A0A4S2FP64</accession>
<evidence type="ECO:0000313" key="3">
    <source>
        <dbReference type="Proteomes" id="UP000310760"/>
    </source>
</evidence>
<dbReference type="Proteomes" id="UP000310760">
    <property type="component" value="Unassembled WGS sequence"/>
</dbReference>
<evidence type="ECO:0000259" key="1">
    <source>
        <dbReference type="PROSITE" id="PS51301"/>
    </source>
</evidence>
<dbReference type="EMBL" id="SRYJ01000015">
    <property type="protein sequence ID" value="TGY70900.1"/>
    <property type="molecule type" value="Genomic_DNA"/>
</dbReference>
<organism evidence="2 3">
    <name type="scientific">Phocaeicola sartorii</name>
    <dbReference type="NCBI Taxonomy" id="671267"/>
    <lineage>
        <taxon>Bacteria</taxon>
        <taxon>Pseudomonadati</taxon>
        <taxon>Bacteroidota</taxon>
        <taxon>Bacteroidia</taxon>
        <taxon>Bacteroidales</taxon>
        <taxon>Bacteroidaceae</taxon>
        <taxon>Phocaeicola</taxon>
    </lineage>
</organism>
<name>A0A4S2FP64_9BACT</name>
<dbReference type="Pfam" id="PF04383">
    <property type="entry name" value="KilA-N"/>
    <property type="match status" value="1"/>
</dbReference>
<dbReference type="PROSITE" id="PS51301">
    <property type="entry name" value="KILA_N"/>
    <property type="match status" value="1"/>
</dbReference>
<dbReference type="InterPro" id="IPR018004">
    <property type="entry name" value="KilA/APSES_HTH"/>
</dbReference>
<comment type="caution">
    <text evidence="2">The sequence shown here is derived from an EMBL/GenBank/DDBJ whole genome shotgun (WGS) entry which is preliminary data.</text>
</comment>
<dbReference type="RefSeq" id="WP_135951198.1">
    <property type="nucleotide sequence ID" value="NZ_SRYJ01000015.1"/>
</dbReference>
<gene>
    <name evidence="2" type="ORF">E5339_08150</name>
</gene>
<evidence type="ECO:0000313" key="2">
    <source>
        <dbReference type="EMBL" id="TGY70900.1"/>
    </source>
</evidence>
<reference evidence="2 3" key="1">
    <citation type="submission" date="2019-04" db="EMBL/GenBank/DDBJ databases">
        <title>Microbes associate with the intestines of laboratory mice.</title>
        <authorList>
            <person name="Navarre W."/>
            <person name="Wong E."/>
            <person name="Huang K."/>
            <person name="Tropini C."/>
            <person name="Ng K."/>
            <person name="Yu B."/>
        </authorList>
    </citation>
    <scope>NUCLEOTIDE SEQUENCE [LARGE SCALE GENOMIC DNA]</scope>
    <source>
        <strain evidence="2 3">NM22_B1</strain>
    </source>
</reference>
<dbReference type="AlphaFoldDB" id="A0A4S2FP64"/>
<proteinExistence type="predicted"/>
<protein>
    <submittedName>
        <fullName evidence="2">KilA-N domain-containing protein</fullName>
    </submittedName>
</protein>
<dbReference type="InterPro" id="IPR017880">
    <property type="entry name" value="KilA_N"/>
</dbReference>